<comment type="caution">
    <text evidence="1">The sequence shown here is derived from an EMBL/GenBank/DDBJ whole genome shotgun (WGS) entry which is preliminary data.</text>
</comment>
<dbReference type="KEGG" id="ddi:DDB_G0267192"/>
<keyword evidence="2" id="KW-1185">Reference proteome</keyword>
<dbReference type="EMBL" id="AAFI02000001">
    <property type="protein sequence ID" value="EAL73833.1"/>
    <property type="molecule type" value="Genomic_DNA"/>
</dbReference>
<dbReference type="InParanoid" id="Q55H56"/>
<dbReference type="GeneID" id="8615778"/>
<dbReference type="AlphaFoldDB" id="Q55H56"/>
<accession>Q55H56</accession>
<sequence>MLVSIPDISYKQRQEIILKNIEKYNNNWSSKSTKKQFKIGDTGFKVYLK</sequence>
<dbReference type="RefSeq" id="XP_647757.1">
    <property type="nucleotide sequence ID" value="XM_642665.1"/>
</dbReference>
<reference evidence="1 2" key="1">
    <citation type="journal article" date="2005" name="Nature">
        <title>The genome of the social amoeba Dictyostelium discoideum.</title>
        <authorList>
            <consortium name="The Dictyostelium discoideum Sequencing Consortium"/>
            <person name="Eichinger L."/>
            <person name="Pachebat J.A."/>
            <person name="Glockner G."/>
            <person name="Rajandream M.A."/>
            <person name="Sucgang R."/>
            <person name="Berriman M."/>
            <person name="Song J."/>
            <person name="Olsen R."/>
            <person name="Szafranski K."/>
            <person name="Xu Q."/>
            <person name="Tunggal B."/>
            <person name="Kummerfeld S."/>
            <person name="Madera M."/>
            <person name="Konfortov B.A."/>
            <person name="Rivero F."/>
            <person name="Bankier A.T."/>
            <person name="Lehmann R."/>
            <person name="Hamlin N."/>
            <person name="Davies R."/>
            <person name="Gaudet P."/>
            <person name="Fey P."/>
            <person name="Pilcher K."/>
            <person name="Chen G."/>
            <person name="Saunders D."/>
            <person name="Sodergren E."/>
            <person name="Davis P."/>
            <person name="Kerhornou A."/>
            <person name="Nie X."/>
            <person name="Hall N."/>
            <person name="Anjard C."/>
            <person name="Hemphill L."/>
            <person name="Bason N."/>
            <person name="Farbrother P."/>
            <person name="Desany B."/>
            <person name="Just E."/>
            <person name="Morio T."/>
            <person name="Rost R."/>
            <person name="Churcher C."/>
            <person name="Cooper J."/>
            <person name="Haydock S."/>
            <person name="van Driessche N."/>
            <person name="Cronin A."/>
            <person name="Goodhead I."/>
            <person name="Muzny D."/>
            <person name="Mourier T."/>
            <person name="Pain A."/>
            <person name="Lu M."/>
            <person name="Harper D."/>
            <person name="Lindsay R."/>
            <person name="Hauser H."/>
            <person name="James K."/>
            <person name="Quiles M."/>
            <person name="Madan Babu M."/>
            <person name="Saito T."/>
            <person name="Buchrieser C."/>
            <person name="Wardroper A."/>
            <person name="Felder M."/>
            <person name="Thangavelu M."/>
            <person name="Johnson D."/>
            <person name="Knights A."/>
            <person name="Loulseged H."/>
            <person name="Mungall K."/>
            <person name="Oliver K."/>
            <person name="Price C."/>
            <person name="Quail M.A."/>
            <person name="Urushihara H."/>
            <person name="Hernandez J."/>
            <person name="Rabbinowitsch E."/>
            <person name="Steffen D."/>
            <person name="Sanders M."/>
            <person name="Ma J."/>
            <person name="Kohara Y."/>
            <person name="Sharp S."/>
            <person name="Simmonds M."/>
            <person name="Spiegler S."/>
            <person name="Tivey A."/>
            <person name="Sugano S."/>
            <person name="White B."/>
            <person name="Walker D."/>
            <person name="Woodward J."/>
            <person name="Winckler T."/>
            <person name="Tanaka Y."/>
            <person name="Shaulsky G."/>
            <person name="Schleicher M."/>
            <person name="Weinstock G."/>
            <person name="Rosenthal A."/>
            <person name="Cox E.C."/>
            <person name="Chisholm R.L."/>
            <person name="Gibbs R."/>
            <person name="Loomis W.F."/>
            <person name="Platzer M."/>
            <person name="Kay R.R."/>
            <person name="Williams J."/>
            <person name="Dear P.H."/>
            <person name="Noegel A.A."/>
            <person name="Barrell B."/>
            <person name="Kuspa A."/>
        </authorList>
    </citation>
    <scope>NUCLEOTIDE SEQUENCE [LARGE SCALE GENOMIC DNA]</scope>
    <source>
        <strain evidence="1 2">AX4</strain>
    </source>
</reference>
<dbReference type="VEuPathDB" id="AmoebaDB:DDB_G0267192"/>
<proteinExistence type="predicted"/>
<protein>
    <submittedName>
        <fullName evidence="1">Uncharacterized protein</fullName>
    </submittedName>
</protein>
<dbReference type="PaxDb" id="44689-DDB0216444"/>
<evidence type="ECO:0000313" key="1">
    <source>
        <dbReference type="EMBL" id="EAL73833.1"/>
    </source>
</evidence>
<dbReference type="Proteomes" id="UP000002195">
    <property type="component" value="Unassembled WGS sequence"/>
</dbReference>
<gene>
    <name evidence="1" type="ORF">DDB_G0267192</name>
</gene>
<organism evidence="1 2">
    <name type="scientific">Dictyostelium discoideum</name>
    <name type="common">Social amoeba</name>
    <dbReference type="NCBI Taxonomy" id="44689"/>
    <lineage>
        <taxon>Eukaryota</taxon>
        <taxon>Amoebozoa</taxon>
        <taxon>Evosea</taxon>
        <taxon>Eumycetozoa</taxon>
        <taxon>Dictyostelia</taxon>
        <taxon>Dictyosteliales</taxon>
        <taxon>Dictyosteliaceae</taxon>
        <taxon>Dictyostelium</taxon>
    </lineage>
</organism>
<name>Q55H56_DICDI</name>
<evidence type="ECO:0000313" key="2">
    <source>
        <dbReference type="Proteomes" id="UP000002195"/>
    </source>
</evidence>
<dbReference type="HOGENOM" id="CLU_3145607_0_0_1"/>